<dbReference type="STRING" id="477974.Daud_0209"/>
<comment type="similarity">
    <text evidence="9">Belongs to the SecE/SEC61-gamma family.</text>
</comment>
<evidence type="ECO:0000313" key="12">
    <source>
        <dbReference type="Proteomes" id="UP000008544"/>
    </source>
</evidence>
<dbReference type="HAMAP" id="MF_00422">
    <property type="entry name" value="SecE"/>
    <property type="match status" value="1"/>
</dbReference>
<evidence type="ECO:0000256" key="3">
    <source>
        <dbReference type="ARBA" id="ARBA00022475"/>
    </source>
</evidence>
<organism evidence="11 12">
    <name type="scientific">Desulforudis audaxviator (strain MP104C)</name>
    <dbReference type="NCBI Taxonomy" id="477974"/>
    <lineage>
        <taxon>Bacteria</taxon>
        <taxon>Bacillati</taxon>
        <taxon>Bacillota</taxon>
        <taxon>Clostridia</taxon>
        <taxon>Thermoanaerobacterales</taxon>
        <taxon>Candidatus Desulforudaceae</taxon>
        <taxon>Candidatus Desulforudis</taxon>
    </lineage>
</organism>
<keyword evidence="8 9" id="KW-0472">Membrane</keyword>
<dbReference type="GO" id="GO:0005886">
    <property type="term" value="C:plasma membrane"/>
    <property type="evidence" value="ECO:0007669"/>
    <property type="project" value="UniProtKB-SubCell"/>
</dbReference>
<evidence type="ECO:0000256" key="5">
    <source>
        <dbReference type="ARBA" id="ARBA00022927"/>
    </source>
</evidence>
<feature type="compositionally biased region" description="Low complexity" evidence="10">
    <location>
        <begin position="12"/>
        <end position="21"/>
    </location>
</feature>
<dbReference type="Proteomes" id="UP000008544">
    <property type="component" value="Chromosome"/>
</dbReference>
<dbReference type="Pfam" id="PF00584">
    <property type="entry name" value="SecE"/>
    <property type="match status" value="1"/>
</dbReference>
<comment type="subunit">
    <text evidence="9">Component of the Sec protein translocase complex. Heterotrimer consisting of SecY, SecE and SecG subunits. The heterotrimers can form oligomers, although 1 heterotrimer is thought to be able to translocate proteins. Interacts with the ribosome. Interacts with SecDF, and other proteins may be involved. Interacts with SecA.</text>
</comment>
<dbReference type="eggNOG" id="COG0690">
    <property type="taxonomic scope" value="Bacteria"/>
</dbReference>
<dbReference type="GO" id="GO:0065002">
    <property type="term" value="P:intracellular protein transmembrane transport"/>
    <property type="evidence" value="ECO:0007669"/>
    <property type="project" value="UniProtKB-UniRule"/>
</dbReference>
<keyword evidence="3 9" id="KW-1003">Cell membrane</keyword>
<feature type="compositionally biased region" description="Basic and acidic residues" evidence="10">
    <location>
        <begin position="23"/>
        <end position="44"/>
    </location>
</feature>
<evidence type="ECO:0000313" key="11">
    <source>
        <dbReference type="EMBL" id="ACA58770.1"/>
    </source>
</evidence>
<evidence type="ECO:0000256" key="2">
    <source>
        <dbReference type="ARBA" id="ARBA00022448"/>
    </source>
</evidence>
<dbReference type="InterPro" id="IPR038379">
    <property type="entry name" value="SecE_sf"/>
</dbReference>
<name>B1I1L0_DESAP</name>
<dbReference type="GO" id="GO:0008320">
    <property type="term" value="F:protein transmembrane transporter activity"/>
    <property type="evidence" value="ECO:0007669"/>
    <property type="project" value="UniProtKB-UniRule"/>
</dbReference>
<evidence type="ECO:0000256" key="6">
    <source>
        <dbReference type="ARBA" id="ARBA00022989"/>
    </source>
</evidence>
<dbReference type="PROSITE" id="PS01067">
    <property type="entry name" value="SECE_SEC61G"/>
    <property type="match status" value="1"/>
</dbReference>
<evidence type="ECO:0000256" key="4">
    <source>
        <dbReference type="ARBA" id="ARBA00022692"/>
    </source>
</evidence>
<dbReference type="PANTHER" id="PTHR33910">
    <property type="entry name" value="PROTEIN TRANSLOCASE SUBUNIT SECE"/>
    <property type="match status" value="1"/>
</dbReference>
<comment type="function">
    <text evidence="9">Essential subunit of the Sec protein translocation channel SecYEG. Clamps together the 2 halves of SecY. May contact the channel plug during translocation.</text>
</comment>
<evidence type="ECO:0000256" key="7">
    <source>
        <dbReference type="ARBA" id="ARBA00023010"/>
    </source>
</evidence>
<dbReference type="GO" id="GO:0009306">
    <property type="term" value="P:protein secretion"/>
    <property type="evidence" value="ECO:0007669"/>
    <property type="project" value="UniProtKB-UniRule"/>
</dbReference>
<dbReference type="EMBL" id="CP000860">
    <property type="protein sequence ID" value="ACA58770.1"/>
    <property type="molecule type" value="Genomic_DNA"/>
</dbReference>
<keyword evidence="7 9" id="KW-0811">Translocation</keyword>
<evidence type="ECO:0000256" key="10">
    <source>
        <dbReference type="SAM" id="MobiDB-lite"/>
    </source>
</evidence>
<keyword evidence="12" id="KW-1185">Reference proteome</keyword>
<dbReference type="KEGG" id="dau:Daud_0209"/>
<dbReference type="GO" id="GO:0006605">
    <property type="term" value="P:protein targeting"/>
    <property type="evidence" value="ECO:0007669"/>
    <property type="project" value="UniProtKB-UniRule"/>
</dbReference>
<dbReference type="RefSeq" id="WP_012301363.1">
    <property type="nucleotide sequence ID" value="NC_010424.1"/>
</dbReference>
<dbReference type="GO" id="GO:0043952">
    <property type="term" value="P:protein transport by the Sec complex"/>
    <property type="evidence" value="ECO:0007669"/>
    <property type="project" value="UniProtKB-UniRule"/>
</dbReference>
<reference evidence="11 12" key="2">
    <citation type="journal article" date="2008" name="Science">
        <title>Environmental genomics reveals a single-species ecosystem deep within Earth.</title>
        <authorList>
            <person name="Chivian D."/>
            <person name="Brodie E.L."/>
            <person name="Alm E.J."/>
            <person name="Culley D.E."/>
            <person name="Dehal P.S."/>
            <person name="Desantis T.Z."/>
            <person name="Gihring T.M."/>
            <person name="Lapidus A."/>
            <person name="Lin L.H."/>
            <person name="Lowry S.R."/>
            <person name="Moser D.P."/>
            <person name="Richardson P.M."/>
            <person name="Southam G."/>
            <person name="Wanger G."/>
            <person name="Pratt L.M."/>
            <person name="Andersen G.L."/>
            <person name="Hazen T.C."/>
            <person name="Brockman F.J."/>
            <person name="Arkin A.P."/>
            <person name="Onstott T.C."/>
        </authorList>
    </citation>
    <scope>NUCLEOTIDE SEQUENCE [LARGE SCALE GENOMIC DNA]</scope>
    <source>
        <strain evidence="11 12">MP104C</strain>
    </source>
</reference>
<dbReference type="PANTHER" id="PTHR33910:SF1">
    <property type="entry name" value="PROTEIN TRANSLOCASE SUBUNIT SECE"/>
    <property type="match status" value="1"/>
</dbReference>
<feature type="transmembrane region" description="Helical" evidence="9">
    <location>
        <begin position="79"/>
        <end position="100"/>
    </location>
</feature>
<dbReference type="HOGENOM" id="CLU_113663_1_4_9"/>
<evidence type="ECO:0000256" key="1">
    <source>
        <dbReference type="ARBA" id="ARBA00004370"/>
    </source>
</evidence>
<feature type="region of interest" description="Disordered" evidence="10">
    <location>
        <begin position="1"/>
        <end position="51"/>
    </location>
</feature>
<dbReference type="InterPro" id="IPR001901">
    <property type="entry name" value="Translocase_SecE/Sec61-g"/>
</dbReference>
<keyword evidence="6 9" id="KW-1133">Transmembrane helix</keyword>
<dbReference type="NCBIfam" id="TIGR00964">
    <property type="entry name" value="secE_bact"/>
    <property type="match status" value="1"/>
</dbReference>
<dbReference type="AlphaFoldDB" id="B1I1L0"/>
<accession>B1I1L0</accession>
<reference evidence="12" key="1">
    <citation type="submission" date="2007-10" db="EMBL/GenBank/DDBJ databases">
        <title>Complete sequence of chromosome of Desulforudis audaxviator MP104C.</title>
        <authorList>
            <person name="Copeland A."/>
            <person name="Lucas S."/>
            <person name="Lapidus A."/>
            <person name="Barry K."/>
            <person name="Glavina del Rio T."/>
            <person name="Dalin E."/>
            <person name="Tice H."/>
            <person name="Bruce D."/>
            <person name="Pitluck S."/>
            <person name="Lowry S.R."/>
            <person name="Larimer F."/>
            <person name="Land M.L."/>
            <person name="Hauser L."/>
            <person name="Kyrpides N."/>
            <person name="Ivanova N.N."/>
            <person name="Richardson P."/>
        </authorList>
    </citation>
    <scope>NUCLEOTIDE SEQUENCE [LARGE SCALE GENOMIC DNA]</scope>
    <source>
        <strain evidence="12">MP104C</strain>
    </source>
</reference>
<dbReference type="InterPro" id="IPR005807">
    <property type="entry name" value="SecE_bac"/>
</dbReference>
<dbReference type="Gene3D" id="1.20.5.1030">
    <property type="entry name" value="Preprotein translocase secy subunit"/>
    <property type="match status" value="1"/>
</dbReference>
<keyword evidence="5 9" id="KW-0653">Protein transport</keyword>
<proteinExistence type="inferred from homology"/>
<keyword evidence="4 9" id="KW-0812">Transmembrane</keyword>
<evidence type="ECO:0000256" key="8">
    <source>
        <dbReference type="ARBA" id="ARBA00023136"/>
    </source>
</evidence>
<dbReference type="OrthoDB" id="9799073at2"/>
<keyword evidence="2 9" id="KW-0813">Transport</keyword>
<comment type="subcellular location">
    <subcellularLocation>
        <location evidence="9">Cell membrane</location>
        <topology evidence="9">Single-pass membrane protein</topology>
    </subcellularLocation>
    <subcellularLocation>
        <location evidence="1">Membrane</location>
    </subcellularLocation>
</comment>
<feature type="compositionally biased region" description="Basic and acidic residues" evidence="10">
    <location>
        <begin position="1"/>
        <end position="11"/>
    </location>
</feature>
<evidence type="ECO:0000256" key="9">
    <source>
        <dbReference type="HAMAP-Rule" id="MF_00422"/>
    </source>
</evidence>
<protein>
    <recommendedName>
        <fullName evidence="9">Protein translocase subunit SecE</fullName>
    </recommendedName>
</protein>
<gene>
    <name evidence="9" type="primary">secE</name>
    <name evidence="11" type="ordered locus">Daud_0209</name>
</gene>
<sequence length="113" mass="12788">MAESRKREGKPAGKPGNAGPKDGPGKEIRVKKDPKKDPKKEAPAVKKKPREGLVKNSRRFFEGVWHELKKVHWPTRREVIIYTGVVLVAVLLVGLILWIFDLLLSQIFGRLIT</sequence>